<accession>A0A1M5CFX8</accession>
<dbReference type="AlphaFoldDB" id="A0A1M5CFX8"/>
<dbReference type="STRING" id="1121884.SAMN02745131_02926"/>
<dbReference type="Proteomes" id="UP000184048">
    <property type="component" value="Unassembled WGS sequence"/>
</dbReference>
<gene>
    <name evidence="1" type="ORF">SAMN02745131_02926</name>
</gene>
<sequence length="105" mass="12227">MSHQDDEMKEYQINTVKDIKAFFQSLYDDYDLAFMPDDDFTDYTTGDNQPTFNKEEADYLNDVMTRCFDVADRNDADIYEVASEVQVAEYKKRGIFPEDFGANNG</sequence>
<organism evidence="1 2">
    <name type="scientific">Flavisolibacter ginsengisoli DSM 18119</name>
    <dbReference type="NCBI Taxonomy" id="1121884"/>
    <lineage>
        <taxon>Bacteria</taxon>
        <taxon>Pseudomonadati</taxon>
        <taxon>Bacteroidota</taxon>
        <taxon>Chitinophagia</taxon>
        <taxon>Chitinophagales</taxon>
        <taxon>Chitinophagaceae</taxon>
        <taxon>Flavisolibacter</taxon>
    </lineage>
</organism>
<keyword evidence="2" id="KW-1185">Reference proteome</keyword>
<evidence type="ECO:0000313" key="2">
    <source>
        <dbReference type="Proteomes" id="UP000184048"/>
    </source>
</evidence>
<proteinExistence type="predicted"/>
<name>A0A1M5CFX8_9BACT</name>
<evidence type="ECO:0000313" key="1">
    <source>
        <dbReference type="EMBL" id="SHF53664.1"/>
    </source>
</evidence>
<protein>
    <submittedName>
        <fullName evidence="1">Uncharacterized protein</fullName>
    </submittedName>
</protein>
<dbReference type="EMBL" id="FQUU01000012">
    <property type="protein sequence ID" value="SHF53664.1"/>
    <property type="molecule type" value="Genomic_DNA"/>
</dbReference>
<reference evidence="1 2" key="1">
    <citation type="submission" date="2016-11" db="EMBL/GenBank/DDBJ databases">
        <authorList>
            <person name="Jaros S."/>
            <person name="Januszkiewicz K."/>
            <person name="Wedrychowicz H."/>
        </authorList>
    </citation>
    <scope>NUCLEOTIDE SEQUENCE [LARGE SCALE GENOMIC DNA]</scope>
    <source>
        <strain evidence="1 2">DSM 18119</strain>
    </source>
</reference>